<proteinExistence type="predicted"/>
<evidence type="ECO:0000313" key="3">
    <source>
        <dbReference type="Proteomes" id="UP000772181"/>
    </source>
</evidence>
<evidence type="ECO:0000256" key="1">
    <source>
        <dbReference type="SAM" id="SignalP"/>
    </source>
</evidence>
<sequence>MKRLIHASLIILLLSGSVLAGTVQKHYEPDNLVSAILQHGKTKSLGNNLIGAYLEHHSGLKDRDHISYYAILYLRPLPPVYIALLQLAFNKESWVLKNEVWTIAQQIAIDRDLKGIVTDLRCSVIEEDLAGRIISMSTQACLIKPEDLAKEVIEKTLKLSAI</sequence>
<dbReference type="EMBL" id="JACQWF010000420">
    <property type="protein sequence ID" value="MBI4596638.1"/>
    <property type="molecule type" value="Genomic_DNA"/>
</dbReference>
<dbReference type="Proteomes" id="UP000772181">
    <property type="component" value="Unassembled WGS sequence"/>
</dbReference>
<keyword evidence="1" id="KW-0732">Signal</keyword>
<reference evidence="2" key="1">
    <citation type="submission" date="2020-07" db="EMBL/GenBank/DDBJ databases">
        <title>Huge and variable diversity of episymbiotic CPR bacteria and DPANN archaea in groundwater ecosystems.</title>
        <authorList>
            <person name="He C.Y."/>
            <person name="Keren R."/>
            <person name="Whittaker M."/>
            <person name="Farag I.F."/>
            <person name="Doudna J."/>
            <person name="Cate J.H.D."/>
            <person name="Banfield J.F."/>
        </authorList>
    </citation>
    <scope>NUCLEOTIDE SEQUENCE</scope>
    <source>
        <strain evidence="2">NC_groundwater_1482_Ag_S-0.65um_47_24</strain>
    </source>
</reference>
<organism evidence="2 3">
    <name type="scientific">Tectimicrobiota bacterium</name>
    <dbReference type="NCBI Taxonomy" id="2528274"/>
    <lineage>
        <taxon>Bacteria</taxon>
        <taxon>Pseudomonadati</taxon>
        <taxon>Nitrospinota/Tectimicrobiota group</taxon>
        <taxon>Candidatus Tectimicrobiota</taxon>
    </lineage>
</organism>
<protein>
    <submittedName>
        <fullName evidence="2">Uncharacterized protein</fullName>
    </submittedName>
</protein>
<feature type="signal peptide" evidence="1">
    <location>
        <begin position="1"/>
        <end position="20"/>
    </location>
</feature>
<comment type="caution">
    <text evidence="2">The sequence shown here is derived from an EMBL/GenBank/DDBJ whole genome shotgun (WGS) entry which is preliminary data.</text>
</comment>
<dbReference type="AlphaFoldDB" id="A0A933LQX9"/>
<name>A0A933LQX9_UNCTE</name>
<evidence type="ECO:0000313" key="2">
    <source>
        <dbReference type="EMBL" id="MBI4596638.1"/>
    </source>
</evidence>
<accession>A0A933LQX9</accession>
<gene>
    <name evidence="2" type="ORF">HY730_09745</name>
</gene>
<feature type="chain" id="PRO_5036806811" evidence="1">
    <location>
        <begin position="21"/>
        <end position="162"/>
    </location>
</feature>